<dbReference type="RefSeq" id="WP_162122106.1">
    <property type="nucleotide sequence ID" value="NZ_CP048108.1"/>
</dbReference>
<name>A0A6P1V0E4_9ENTR</name>
<dbReference type="Proteomes" id="UP000464389">
    <property type="component" value="Chromosome"/>
</dbReference>
<gene>
    <name evidence="2" type="ORF">GW952_18960</name>
</gene>
<reference evidence="2 3" key="1">
    <citation type="submission" date="2020-01" db="EMBL/GenBank/DDBJ databases">
        <title>Bactrocera dorsalis gut bacteria genome.</title>
        <authorList>
            <person name="Zhang H."/>
            <person name="Cai Z."/>
        </authorList>
    </citation>
    <scope>NUCLEOTIDE SEQUENCE [LARGE SCALE GENOMIC DNA]</scope>
    <source>
        <strain evidence="2 3">BD177</strain>
    </source>
</reference>
<evidence type="ECO:0000313" key="3">
    <source>
        <dbReference type="Proteomes" id="UP000464389"/>
    </source>
</evidence>
<evidence type="ECO:0000259" key="1">
    <source>
        <dbReference type="Pfam" id="PF10881"/>
    </source>
</evidence>
<dbReference type="AlphaFoldDB" id="A0A6P1V0E4"/>
<dbReference type="InterPro" id="IPR024402">
    <property type="entry name" value="DUF2726"/>
</dbReference>
<organism evidence="2 3">
    <name type="scientific">Klebsiella michiganensis</name>
    <dbReference type="NCBI Taxonomy" id="1134687"/>
    <lineage>
        <taxon>Bacteria</taxon>
        <taxon>Pseudomonadati</taxon>
        <taxon>Pseudomonadota</taxon>
        <taxon>Gammaproteobacteria</taxon>
        <taxon>Enterobacterales</taxon>
        <taxon>Enterobacteriaceae</taxon>
        <taxon>Klebsiella/Raoultella group</taxon>
        <taxon>Klebsiella</taxon>
    </lineage>
</organism>
<dbReference type="EMBL" id="CP048108">
    <property type="protein sequence ID" value="QHS47540.1"/>
    <property type="molecule type" value="Genomic_DNA"/>
</dbReference>
<protein>
    <submittedName>
        <fullName evidence="2">DUF2726 domain-containing protein</fullName>
    </submittedName>
</protein>
<evidence type="ECO:0000313" key="2">
    <source>
        <dbReference type="EMBL" id="QHS47540.1"/>
    </source>
</evidence>
<sequence length="211" mass="25054">MDGIIKYILKFLVEFIFGKEPKRKKTNSAYRNVPGAQKTVHQPEPYVPPKKYRDSRWEELDELFWNMMQEEVILRKKRNGCLLSDAEIIYRENLEGWFSKHCYVNCQVSLGQLIEFPEQDGFSKEEQSRFFSMFSKMAMDFVIVSVKTNKIVCVIELNDSSHKVPKRVERDRKLLALMKKSQMPFMFVDICQIDVEPDIWTERKNTLYESS</sequence>
<accession>A0A6P1V0E4</accession>
<proteinExistence type="predicted"/>
<dbReference type="Pfam" id="PF10881">
    <property type="entry name" value="DUF2726"/>
    <property type="match status" value="1"/>
</dbReference>
<feature type="domain" description="DUF2726" evidence="1">
    <location>
        <begin position="82"/>
        <end position="188"/>
    </location>
</feature>